<keyword evidence="1" id="KW-1133">Transmembrane helix</keyword>
<dbReference type="AlphaFoldDB" id="A0A3M7PA65"/>
<evidence type="ECO:0000313" key="2">
    <source>
        <dbReference type="EMBL" id="RMZ95958.1"/>
    </source>
</evidence>
<keyword evidence="1" id="KW-0472">Membrane</keyword>
<dbReference type="EMBL" id="REGN01012317">
    <property type="protein sequence ID" value="RMZ95958.1"/>
    <property type="molecule type" value="Genomic_DNA"/>
</dbReference>
<protein>
    <submittedName>
        <fullName evidence="2">Uncharacterized protein</fullName>
    </submittedName>
</protein>
<dbReference type="Proteomes" id="UP000276133">
    <property type="component" value="Unassembled WGS sequence"/>
</dbReference>
<feature type="transmembrane region" description="Helical" evidence="1">
    <location>
        <begin position="12"/>
        <end position="30"/>
    </location>
</feature>
<proteinExistence type="predicted"/>
<gene>
    <name evidence="2" type="ORF">BpHYR1_020287</name>
</gene>
<name>A0A3M7PA65_BRAPC</name>
<organism evidence="2 3">
    <name type="scientific">Brachionus plicatilis</name>
    <name type="common">Marine rotifer</name>
    <name type="synonym">Brachionus muelleri</name>
    <dbReference type="NCBI Taxonomy" id="10195"/>
    <lineage>
        <taxon>Eukaryota</taxon>
        <taxon>Metazoa</taxon>
        <taxon>Spiralia</taxon>
        <taxon>Gnathifera</taxon>
        <taxon>Rotifera</taxon>
        <taxon>Eurotatoria</taxon>
        <taxon>Monogononta</taxon>
        <taxon>Pseudotrocha</taxon>
        <taxon>Ploima</taxon>
        <taxon>Brachionidae</taxon>
        <taxon>Brachionus</taxon>
    </lineage>
</organism>
<evidence type="ECO:0000313" key="3">
    <source>
        <dbReference type="Proteomes" id="UP000276133"/>
    </source>
</evidence>
<accession>A0A3M7PA65</accession>
<comment type="caution">
    <text evidence="2">The sequence shown here is derived from an EMBL/GenBank/DDBJ whole genome shotgun (WGS) entry which is preliminary data.</text>
</comment>
<evidence type="ECO:0000256" key="1">
    <source>
        <dbReference type="SAM" id="Phobius"/>
    </source>
</evidence>
<sequence>MNVSLSDKHSTLTQYSCIFYCYAMMILPFFNKKTLAFFTETSKKKSQAGKLSVASAIVFYHYRDCDFKEYIFVDEKLVFSISNP</sequence>
<keyword evidence="1" id="KW-0812">Transmembrane</keyword>
<reference evidence="2 3" key="1">
    <citation type="journal article" date="2018" name="Sci. Rep.">
        <title>Genomic signatures of local adaptation to the degree of environmental predictability in rotifers.</title>
        <authorList>
            <person name="Franch-Gras L."/>
            <person name="Hahn C."/>
            <person name="Garcia-Roger E.M."/>
            <person name="Carmona M.J."/>
            <person name="Serra M."/>
            <person name="Gomez A."/>
        </authorList>
    </citation>
    <scope>NUCLEOTIDE SEQUENCE [LARGE SCALE GENOMIC DNA]</scope>
    <source>
        <strain evidence="2">HYR1</strain>
    </source>
</reference>
<keyword evidence="3" id="KW-1185">Reference proteome</keyword>